<evidence type="ECO:0000256" key="6">
    <source>
        <dbReference type="RuleBase" id="RU000716"/>
    </source>
</evidence>
<evidence type="ECO:0000256" key="5">
    <source>
        <dbReference type="ARBA" id="ARBA00023163"/>
    </source>
</evidence>
<evidence type="ECO:0000256" key="1">
    <source>
        <dbReference type="ARBA" id="ARBA00010641"/>
    </source>
</evidence>
<protein>
    <recommendedName>
        <fullName evidence="6">RNA polymerase sigma factor</fullName>
    </recommendedName>
</protein>
<dbReference type="InterPro" id="IPR039425">
    <property type="entry name" value="RNA_pol_sigma-70-like"/>
</dbReference>
<dbReference type="PROSITE" id="PS01063">
    <property type="entry name" value="SIGMA70_ECF"/>
    <property type="match status" value="1"/>
</dbReference>
<evidence type="ECO:0000313" key="10">
    <source>
        <dbReference type="Proteomes" id="UP001164020"/>
    </source>
</evidence>
<gene>
    <name evidence="9" type="ORF">OH818_19530</name>
</gene>
<evidence type="ECO:0000256" key="4">
    <source>
        <dbReference type="ARBA" id="ARBA00023125"/>
    </source>
</evidence>
<dbReference type="PANTHER" id="PTHR43133">
    <property type="entry name" value="RNA POLYMERASE ECF-TYPE SIGMA FACTO"/>
    <property type="match status" value="1"/>
</dbReference>
<evidence type="ECO:0000313" key="9">
    <source>
        <dbReference type="EMBL" id="WAP67659.1"/>
    </source>
</evidence>
<comment type="similarity">
    <text evidence="1 6">Belongs to the sigma-70 factor family. ECF subfamily.</text>
</comment>
<dbReference type="InterPro" id="IPR007630">
    <property type="entry name" value="RNA_pol_sigma70_r4"/>
</dbReference>
<dbReference type="InterPro" id="IPR014284">
    <property type="entry name" value="RNA_pol_sigma-70_dom"/>
</dbReference>
<dbReference type="Pfam" id="PF04545">
    <property type="entry name" value="Sigma70_r4"/>
    <property type="match status" value="1"/>
</dbReference>
<dbReference type="Gene3D" id="1.10.1740.10">
    <property type="match status" value="1"/>
</dbReference>
<dbReference type="InterPro" id="IPR000838">
    <property type="entry name" value="RNA_pol_sigma70_ECF_CS"/>
</dbReference>
<organism evidence="9 10">
    <name type="scientific">Jiella pelagia</name>
    <dbReference type="NCBI Taxonomy" id="2986949"/>
    <lineage>
        <taxon>Bacteria</taxon>
        <taxon>Pseudomonadati</taxon>
        <taxon>Pseudomonadota</taxon>
        <taxon>Alphaproteobacteria</taxon>
        <taxon>Hyphomicrobiales</taxon>
        <taxon>Aurantimonadaceae</taxon>
        <taxon>Jiella</taxon>
    </lineage>
</organism>
<accession>A0ABY7BVX9</accession>
<name>A0ABY7BVX9_9HYPH</name>
<feature type="domain" description="RNA polymerase sigma-70 region 2" evidence="7">
    <location>
        <begin position="28"/>
        <end position="96"/>
    </location>
</feature>
<dbReference type="RefSeq" id="WP_268880123.1">
    <property type="nucleotide sequence ID" value="NZ_CP114029.1"/>
</dbReference>
<dbReference type="SUPFAM" id="SSF88946">
    <property type="entry name" value="Sigma2 domain of RNA polymerase sigma factors"/>
    <property type="match status" value="1"/>
</dbReference>
<evidence type="ECO:0000256" key="2">
    <source>
        <dbReference type="ARBA" id="ARBA00023015"/>
    </source>
</evidence>
<keyword evidence="5 6" id="KW-0804">Transcription</keyword>
<keyword evidence="10" id="KW-1185">Reference proteome</keyword>
<proteinExistence type="inferred from homology"/>
<dbReference type="EMBL" id="CP114029">
    <property type="protein sequence ID" value="WAP67659.1"/>
    <property type="molecule type" value="Genomic_DNA"/>
</dbReference>
<dbReference type="InterPro" id="IPR013325">
    <property type="entry name" value="RNA_pol_sigma_r2"/>
</dbReference>
<dbReference type="PANTHER" id="PTHR43133:SF62">
    <property type="entry name" value="RNA POLYMERASE SIGMA FACTOR SIGZ"/>
    <property type="match status" value="1"/>
</dbReference>
<dbReference type="InterPro" id="IPR013324">
    <property type="entry name" value="RNA_pol_sigma_r3/r4-like"/>
</dbReference>
<dbReference type="Gene3D" id="1.10.10.10">
    <property type="entry name" value="Winged helix-like DNA-binding domain superfamily/Winged helix DNA-binding domain"/>
    <property type="match status" value="1"/>
</dbReference>
<sequence>MQADQGRLALVTIMGRLAVGEQDALNELYQRTSAKLFGVCLRILNDREEAEDVLQDVYLTVWRRADRFDSERASPITWLATIARNRSIDRLRQIGRRGGDHPVDAAVDVADDGPDAFQRLADSDDGRRLSECLGNLDGRTKSSIAAAFYGGLTYEQLAERLSVPLGTIKSRIRRGLIKLRECLSQ</sequence>
<dbReference type="Proteomes" id="UP001164020">
    <property type="component" value="Chromosome"/>
</dbReference>
<evidence type="ECO:0000259" key="8">
    <source>
        <dbReference type="Pfam" id="PF04545"/>
    </source>
</evidence>
<dbReference type="NCBIfam" id="TIGR02937">
    <property type="entry name" value="sigma70-ECF"/>
    <property type="match status" value="1"/>
</dbReference>
<evidence type="ECO:0000259" key="7">
    <source>
        <dbReference type="Pfam" id="PF04542"/>
    </source>
</evidence>
<keyword evidence="2 6" id="KW-0805">Transcription regulation</keyword>
<dbReference type="InterPro" id="IPR007627">
    <property type="entry name" value="RNA_pol_sigma70_r2"/>
</dbReference>
<keyword evidence="4 6" id="KW-0238">DNA-binding</keyword>
<reference evidence="9" key="1">
    <citation type="submission" date="2022-12" db="EMBL/GenBank/DDBJ databases">
        <title>Jiella pelagia sp. nov., isolated from phosphonate enriched culture of Northwest Pacific surface seawater.</title>
        <authorList>
            <person name="Shin D.Y."/>
            <person name="Hwang C.Y."/>
        </authorList>
    </citation>
    <scope>NUCLEOTIDE SEQUENCE</scope>
    <source>
        <strain evidence="9">HL-NP1</strain>
    </source>
</reference>
<dbReference type="InterPro" id="IPR036388">
    <property type="entry name" value="WH-like_DNA-bd_sf"/>
</dbReference>
<dbReference type="Pfam" id="PF04542">
    <property type="entry name" value="Sigma70_r2"/>
    <property type="match status" value="1"/>
</dbReference>
<dbReference type="SUPFAM" id="SSF88659">
    <property type="entry name" value="Sigma3 and sigma4 domains of RNA polymerase sigma factors"/>
    <property type="match status" value="1"/>
</dbReference>
<dbReference type="CDD" id="cd06171">
    <property type="entry name" value="Sigma70_r4"/>
    <property type="match status" value="1"/>
</dbReference>
<feature type="domain" description="RNA polymerase sigma-70 region 4" evidence="8">
    <location>
        <begin position="132"/>
        <end position="181"/>
    </location>
</feature>
<evidence type="ECO:0000256" key="3">
    <source>
        <dbReference type="ARBA" id="ARBA00023082"/>
    </source>
</evidence>
<keyword evidence="3 6" id="KW-0731">Sigma factor</keyword>